<dbReference type="InterPro" id="IPR054357">
    <property type="entry name" value="MFE-2_N"/>
</dbReference>
<keyword evidence="4" id="KW-1185">Reference proteome</keyword>
<dbReference type="Pfam" id="PF22622">
    <property type="entry name" value="MFE-2_hydrat-2_N"/>
    <property type="match status" value="1"/>
</dbReference>
<evidence type="ECO:0000259" key="2">
    <source>
        <dbReference type="Pfam" id="PF22622"/>
    </source>
</evidence>
<accession>A0ABX0UTR4</accession>
<dbReference type="RefSeq" id="WP_166947762.1">
    <property type="nucleotide sequence ID" value="NZ_JAASQI010000001.1"/>
</dbReference>
<protein>
    <submittedName>
        <fullName evidence="3">Acyl dehydratase</fullName>
    </submittedName>
</protein>
<dbReference type="PANTHER" id="PTHR13078">
    <property type="entry name" value="PEROXISOMAL MULTIFUNCTIONAL ENZYME TYPE 2-RELATED"/>
    <property type="match status" value="1"/>
</dbReference>
<proteinExistence type="predicted"/>
<evidence type="ECO:0000313" key="3">
    <source>
        <dbReference type="EMBL" id="NIJ56358.1"/>
    </source>
</evidence>
<dbReference type="Pfam" id="PF01575">
    <property type="entry name" value="MaoC_dehydratas"/>
    <property type="match status" value="1"/>
</dbReference>
<dbReference type="InterPro" id="IPR002539">
    <property type="entry name" value="MaoC-like_dom"/>
</dbReference>
<dbReference type="PANTHER" id="PTHR13078:SF56">
    <property type="entry name" value="PEROXISOMAL MULTIFUNCTIONAL ENZYME TYPE 2"/>
    <property type="match status" value="1"/>
</dbReference>
<dbReference type="Gene3D" id="3.10.129.10">
    <property type="entry name" value="Hotdog Thioesterase"/>
    <property type="match status" value="1"/>
</dbReference>
<sequence length="310" mass="33806">MAINYAALKQRPFPDIAHTYGPTDCILYALGVGAGMDPQDGGALAFTWERELKALPTMAAVLGYPGFWLQEPDTGLDWKTVLHIDQEIVLHRPLATSGTVIGRTRIEEIHDRGVKDGVGRGALLHTRRDIVDGMTGAPVATVRLTELCRGEGGFGGPPPPRIVTRPFPEDEPDGSLLLPVSPQAPLIYRLSGDDNALHVDPATARAAGFERPILHGLSTFGMAGRAALRFFCGDEPARLKAMRVRFTAPVLPGDTLRVDMWHSAPGQGRFRAFVAREDRLVLDDGDVEFHPSPSAFRSDGRTCRMEEPDR</sequence>
<evidence type="ECO:0000259" key="1">
    <source>
        <dbReference type="Pfam" id="PF01575"/>
    </source>
</evidence>
<feature type="domain" description="Peroxisomal multifunctional enzyme type 2-like N-terminal" evidence="2">
    <location>
        <begin position="19"/>
        <end position="150"/>
    </location>
</feature>
<dbReference type="CDD" id="cd03448">
    <property type="entry name" value="HDE_HSD"/>
    <property type="match status" value="1"/>
</dbReference>
<dbReference type="Proteomes" id="UP001429580">
    <property type="component" value="Unassembled WGS sequence"/>
</dbReference>
<dbReference type="SUPFAM" id="SSF54637">
    <property type="entry name" value="Thioesterase/thiol ester dehydrase-isomerase"/>
    <property type="match status" value="2"/>
</dbReference>
<name>A0ABX0UTR4_9HYPH</name>
<dbReference type="EMBL" id="JAASQI010000001">
    <property type="protein sequence ID" value="NIJ56358.1"/>
    <property type="molecule type" value="Genomic_DNA"/>
</dbReference>
<gene>
    <name evidence="3" type="ORF">FHS82_000171</name>
</gene>
<evidence type="ECO:0000313" key="4">
    <source>
        <dbReference type="Proteomes" id="UP001429580"/>
    </source>
</evidence>
<feature type="domain" description="MaoC-like" evidence="1">
    <location>
        <begin position="168"/>
        <end position="269"/>
    </location>
</feature>
<dbReference type="InterPro" id="IPR029069">
    <property type="entry name" value="HotDog_dom_sf"/>
</dbReference>
<comment type="caution">
    <text evidence="3">The sequence shown here is derived from an EMBL/GenBank/DDBJ whole genome shotgun (WGS) entry which is preliminary data.</text>
</comment>
<organism evidence="3 4">
    <name type="scientific">Pseudochelatococcus lubricantis</name>
    <dbReference type="NCBI Taxonomy" id="1538102"/>
    <lineage>
        <taxon>Bacteria</taxon>
        <taxon>Pseudomonadati</taxon>
        <taxon>Pseudomonadota</taxon>
        <taxon>Alphaproteobacteria</taxon>
        <taxon>Hyphomicrobiales</taxon>
        <taxon>Chelatococcaceae</taxon>
        <taxon>Pseudochelatococcus</taxon>
    </lineage>
</organism>
<reference evidence="3 4" key="1">
    <citation type="submission" date="2020-03" db="EMBL/GenBank/DDBJ databases">
        <title>Genomic Encyclopedia of Type Strains, Phase IV (KMG-IV): sequencing the most valuable type-strain genomes for metagenomic binning, comparative biology and taxonomic classification.</title>
        <authorList>
            <person name="Goeker M."/>
        </authorList>
    </citation>
    <scope>NUCLEOTIDE SEQUENCE [LARGE SCALE GENOMIC DNA]</scope>
    <source>
        <strain evidence="3 4">DSM 103870</strain>
    </source>
</reference>